<proteinExistence type="predicted"/>
<evidence type="ECO:0008006" key="4">
    <source>
        <dbReference type="Google" id="ProtNLM"/>
    </source>
</evidence>
<evidence type="ECO:0000313" key="3">
    <source>
        <dbReference type="Proteomes" id="UP001500842"/>
    </source>
</evidence>
<gene>
    <name evidence="2" type="ORF">GCM10009788_59220</name>
</gene>
<keyword evidence="3" id="KW-1185">Reference proteome</keyword>
<feature type="chain" id="PRO_5045043088" description="Alpha-amylase" evidence="1">
    <location>
        <begin position="35"/>
        <end position="504"/>
    </location>
</feature>
<protein>
    <recommendedName>
        <fullName evidence="4">Alpha-amylase</fullName>
    </recommendedName>
</protein>
<organism evidence="2 3">
    <name type="scientific">Nocardioides humi</name>
    <dbReference type="NCBI Taxonomy" id="449461"/>
    <lineage>
        <taxon>Bacteria</taxon>
        <taxon>Bacillati</taxon>
        <taxon>Actinomycetota</taxon>
        <taxon>Actinomycetes</taxon>
        <taxon>Propionibacteriales</taxon>
        <taxon>Nocardioidaceae</taxon>
        <taxon>Nocardioides</taxon>
    </lineage>
</organism>
<name>A0ABN2BZF6_9ACTN</name>
<dbReference type="InterPro" id="IPR013783">
    <property type="entry name" value="Ig-like_fold"/>
</dbReference>
<keyword evidence="1" id="KW-0732">Signal</keyword>
<evidence type="ECO:0000256" key="1">
    <source>
        <dbReference type="SAM" id="SignalP"/>
    </source>
</evidence>
<sequence>MPLKRTMTRLVPPTALAAALATATLATTTTPAHADAGSGVIRGTVLETGYVIAPGIDVSLYTSAGAFVAATVTDSQAGAYQFSGLEAGSYLLWFENQNEAVSEWYDNQPDQLSATPVALADGATRVADAYLTQVSENLVRPTVSGTAAVGSTLTATQGTWFPTTSVEFRYQWRRGGAVIDGATQPTYTLRDADSGSRIAVEVIAVHQGATESALSAETATVTGGQPPVSAIGNTTPPAVSGSTTVGSTLTATPGVWTPSDATVTLQWLRGATVVGSGTSYTTTAADVGATLRVQASATKTGWTAATASSAAFGPITDSTPPTVTKPVNTALPSITGTARVGDTLVAGRGAWTGDPTAFGYQWTRAGVPIPGATGDRLQLTALDAGTAIGVAVTATNAAGTTSSASPASVVAKAASSIAVVAKSPKRHKLKLKVSVTSAGARSGAVVVKVKVGGKTVTRTYALAGGTRTLTLRGLRSGRAKVTVRYTGDASTTDARLVKKRVPVR</sequence>
<feature type="signal peptide" evidence="1">
    <location>
        <begin position="1"/>
        <end position="34"/>
    </location>
</feature>
<evidence type="ECO:0000313" key="2">
    <source>
        <dbReference type="EMBL" id="GAA1549546.1"/>
    </source>
</evidence>
<accession>A0ABN2BZF6</accession>
<dbReference type="EMBL" id="BAAAOR010000055">
    <property type="protein sequence ID" value="GAA1549546.1"/>
    <property type="molecule type" value="Genomic_DNA"/>
</dbReference>
<dbReference type="Gene3D" id="2.60.40.10">
    <property type="entry name" value="Immunoglobulins"/>
    <property type="match status" value="1"/>
</dbReference>
<comment type="caution">
    <text evidence="2">The sequence shown here is derived from an EMBL/GenBank/DDBJ whole genome shotgun (WGS) entry which is preliminary data.</text>
</comment>
<dbReference type="Proteomes" id="UP001500842">
    <property type="component" value="Unassembled WGS sequence"/>
</dbReference>
<dbReference type="SUPFAM" id="SSF117074">
    <property type="entry name" value="Hypothetical protein PA1324"/>
    <property type="match status" value="1"/>
</dbReference>
<dbReference type="Gene3D" id="2.60.40.2700">
    <property type="match status" value="3"/>
</dbReference>
<reference evidence="2 3" key="1">
    <citation type="journal article" date="2019" name="Int. J. Syst. Evol. Microbiol.">
        <title>The Global Catalogue of Microorganisms (GCM) 10K type strain sequencing project: providing services to taxonomists for standard genome sequencing and annotation.</title>
        <authorList>
            <consortium name="The Broad Institute Genomics Platform"/>
            <consortium name="The Broad Institute Genome Sequencing Center for Infectious Disease"/>
            <person name="Wu L."/>
            <person name="Ma J."/>
        </authorList>
    </citation>
    <scope>NUCLEOTIDE SEQUENCE [LARGE SCALE GENOMIC DNA]</scope>
    <source>
        <strain evidence="2 3">JCM 14942</strain>
    </source>
</reference>